<keyword evidence="18" id="KW-1185">Reference proteome</keyword>
<dbReference type="CDD" id="cd00371">
    <property type="entry name" value="HMA"/>
    <property type="match status" value="1"/>
</dbReference>
<keyword evidence="11 15" id="KW-1133">Transmembrane helix</keyword>
<keyword evidence="6" id="KW-1003">Cell membrane</keyword>
<reference evidence="17 18" key="1">
    <citation type="submission" date="2016-06" db="EMBL/GenBank/DDBJ databases">
        <title>Draft Genome Sequence of Tenacibaculum soleae UCD-KL19.</title>
        <authorList>
            <person name="Eisen J.A."/>
            <person name="Coil D.A."/>
            <person name="Lujan K.M."/>
        </authorList>
    </citation>
    <scope>NUCLEOTIDE SEQUENCE [LARGE SCALE GENOMIC DNA]</scope>
    <source>
        <strain evidence="17 18">UCD-KL19</strain>
    </source>
</reference>
<organism evidence="17 18">
    <name type="scientific">Tenacibaculum soleae</name>
    <dbReference type="NCBI Taxonomy" id="447689"/>
    <lineage>
        <taxon>Bacteria</taxon>
        <taxon>Pseudomonadati</taxon>
        <taxon>Bacteroidota</taxon>
        <taxon>Flavobacteriia</taxon>
        <taxon>Flavobacteriales</taxon>
        <taxon>Flavobacteriaceae</taxon>
        <taxon>Tenacibaculum</taxon>
    </lineage>
</organism>
<dbReference type="GO" id="GO:0015097">
    <property type="term" value="F:mercury ion transmembrane transporter activity"/>
    <property type="evidence" value="ECO:0007669"/>
    <property type="project" value="InterPro"/>
</dbReference>
<evidence type="ECO:0000256" key="1">
    <source>
        <dbReference type="ARBA" id="ARBA00004429"/>
    </source>
</evidence>
<dbReference type="NCBIfam" id="NF033556">
    <property type="entry name" value="MerTP_fusion"/>
    <property type="match status" value="1"/>
</dbReference>
<accession>A0A1B9XZN8</accession>
<dbReference type="Proteomes" id="UP000093186">
    <property type="component" value="Unassembled WGS sequence"/>
</dbReference>
<evidence type="ECO:0000256" key="12">
    <source>
        <dbReference type="ARBA" id="ARBA00023136"/>
    </source>
</evidence>
<keyword evidence="10" id="KW-0476">Mercury</keyword>
<feature type="transmembrane region" description="Helical" evidence="15">
    <location>
        <begin position="88"/>
        <end position="106"/>
    </location>
</feature>
<comment type="caution">
    <text evidence="17">The sequence shown here is derived from an EMBL/GenBank/DDBJ whole genome shotgun (WGS) entry which is preliminary data.</text>
</comment>
<keyword evidence="9" id="KW-0479">Metal-binding</keyword>
<evidence type="ECO:0000256" key="14">
    <source>
        <dbReference type="ARBA" id="ARBA00045720"/>
    </source>
</evidence>
<keyword evidence="12 15" id="KW-0472">Membrane</keyword>
<dbReference type="Gene3D" id="3.30.70.100">
    <property type="match status" value="1"/>
</dbReference>
<dbReference type="FunFam" id="3.30.70.100:FF:000001">
    <property type="entry name" value="ATPase copper transporting beta"/>
    <property type="match status" value="1"/>
</dbReference>
<dbReference type="InterPro" id="IPR006121">
    <property type="entry name" value="HMA_dom"/>
</dbReference>
<dbReference type="STRING" id="447689.BA195_09005"/>
<evidence type="ECO:0000256" key="10">
    <source>
        <dbReference type="ARBA" id="ARBA00022914"/>
    </source>
</evidence>
<gene>
    <name evidence="17" type="ORF">BA195_09005</name>
</gene>
<evidence type="ECO:0000256" key="5">
    <source>
        <dbReference type="ARBA" id="ARBA00022466"/>
    </source>
</evidence>
<evidence type="ECO:0000256" key="8">
    <source>
        <dbReference type="ARBA" id="ARBA00022692"/>
    </source>
</evidence>
<protein>
    <recommendedName>
        <fullName evidence="3">Mercuric transport protein MerT</fullName>
    </recommendedName>
    <alternativeName>
        <fullName evidence="13">Mercury ion transport protein</fullName>
    </alternativeName>
</protein>
<evidence type="ECO:0000313" key="18">
    <source>
        <dbReference type="Proteomes" id="UP000093186"/>
    </source>
</evidence>
<evidence type="ECO:0000256" key="4">
    <source>
        <dbReference type="ARBA" id="ARBA00022448"/>
    </source>
</evidence>
<keyword evidence="7" id="KW-0997">Cell inner membrane</keyword>
<dbReference type="SUPFAM" id="SSF55008">
    <property type="entry name" value="HMA, heavy metal-associated domain"/>
    <property type="match status" value="1"/>
</dbReference>
<evidence type="ECO:0000256" key="13">
    <source>
        <dbReference type="ARBA" id="ARBA00030934"/>
    </source>
</evidence>
<keyword evidence="8 15" id="KW-0812">Transmembrane</keyword>
<keyword evidence="4" id="KW-0813">Transport</keyword>
<dbReference type="PROSITE" id="PS50846">
    <property type="entry name" value="HMA_2"/>
    <property type="match status" value="1"/>
</dbReference>
<evidence type="ECO:0000256" key="3">
    <source>
        <dbReference type="ARBA" id="ARBA00017053"/>
    </source>
</evidence>
<dbReference type="GO" id="GO:0005886">
    <property type="term" value="C:plasma membrane"/>
    <property type="evidence" value="ECO:0007669"/>
    <property type="project" value="UniProtKB-SubCell"/>
</dbReference>
<evidence type="ECO:0000256" key="11">
    <source>
        <dbReference type="ARBA" id="ARBA00022989"/>
    </source>
</evidence>
<dbReference type="InterPro" id="IPR017969">
    <property type="entry name" value="Heavy-metal-associated_CS"/>
</dbReference>
<dbReference type="OrthoDB" id="1493145at2"/>
<sequence length="197" mass="21975">MKKRLIGISIITAITASLCCITPVLALIAGTSGIASTFSWLEPFRSYLIGFTVLVIGFAWYQKLKSRNEIDCECETDEKPKFMQSKTFLAIVTVFAIVMLAFPYYSGIFYSNMEKQIVIVDKSDIKTTEFKINGMTCASCEEHVNHEVNKLNGILNSKASYESGNAIVEFDKTKTNETEIEKAINSTGYKVTGKKEN</sequence>
<evidence type="ECO:0000259" key="16">
    <source>
        <dbReference type="PROSITE" id="PS50846"/>
    </source>
</evidence>
<dbReference type="InterPro" id="IPR036163">
    <property type="entry name" value="HMA_dom_sf"/>
</dbReference>
<keyword evidence="5" id="KW-0475">Mercuric resistance</keyword>
<evidence type="ECO:0000256" key="6">
    <source>
        <dbReference type="ARBA" id="ARBA00022475"/>
    </source>
</evidence>
<comment type="similarity">
    <text evidence="2">Belongs to the MerT family.</text>
</comment>
<evidence type="ECO:0000256" key="15">
    <source>
        <dbReference type="SAM" id="Phobius"/>
    </source>
</evidence>
<evidence type="ECO:0000256" key="7">
    <source>
        <dbReference type="ARBA" id="ARBA00022519"/>
    </source>
</evidence>
<dbReference type="Pfam" id="PF00403">
    <property type="entry name" value="HMA"/>
    <property type="match status" value="1"/>
</dbReference>
<dbReference type="EMBL" id="MAKX01000002">
    <property type="protein sequence ID" value="OCK43020.1"/>
    <property type="molecule type" value="Genomic_DNA"/>
</dbReference>
<dbReference type="InterPro" id="IPR003457">
    <property type="entry name" value="Transprt_MerT"/>
</dbReference>
<feature type="domain" description="HMA" evidence="16">
    <location>
        <begin position="126"/>
        <end position="192"/>
    </location>
</feature>
<comment type="function">
    <text evidence="14">Involved in mercury resistance. Probably transfers a mercuric ion from the periplasmic Hg(2+)-binding protein MerP to the cytoplasmic mercuric reductase MerA.</text>
</comment>
<dbReference type="RefSeq" id="WP_068704627.1">
    <property type="nucleotide sequence ID" value="NZ_MAKX01000002.1"/>
</dbReference>
<evidence type="ECO:0000256" key="9">
    <source>
        <dbReference type="ARBA" id="ARBA00022723"/>
    </source>
</evidence>
<dbReference type="Pfam" id="PF02411">
    <property type="entry name" value="MerT"/>
    <property type="match status" value="1"/>
</dbReference>
<name>A0A1B9XZN8_9FLAO</name>
<evidence type="ECO:0000313" key="17">
    <source>
        <dbReference type="EMBL" id="OCK43020.1"/>
    </source>
</evidence>
<feature type="transmembrane region" description="Helical" evidence="15">
    <location>
        <begin position="7"/>
        <end position="32"/>
    </location>
</feature>
<proteinExistence type="inferred from homology"/>
<dbReference type="AlphaFoldDB" id="A0A1B9XZN8"/>
<evidence type="ECO:0000256" key="2">
    <source>
        <dbReference type="ARBA" id="ARBA00008224"/>
    </source>
</evidence>
<feature type="transmembrane region" description="Helical" evidence="15">
    <location>
        <begin position="44"/>
        <end position="61"/>
    </location>
</feature>
<dbReference type="Gene3D" id="1.10.287.910">
    <property type="entry name" value="bacterial mercury transporter, merf"/>
    <property type="match status" value="1"/>
</dbReference>
<dbReference type="GO" id="GO:0046872">
    <property type="term" value="F:metal ion binding"/>
    <property type="evidence" value="ECO:0007669"/>
    <property type="project" value="UniProtKB-KW"/>
</dbReference>
<dbReference type="PROSITE" id="PS01047">
    <property type="entry name" value="HMA_1"/>
    <property type="match status" value="1"/>
</dbReference>
<comment type="subcellular location">
    <subcellularLocation>
        <location evidence="1">Cell inner membrane</location>
        <topology evidence="1">Multi-pass membrane protein</topology>
    </subcellularLocation>
</comment>